<dbReference type="Pfam" id="PF13365">
    <property type="entry name" value="Trypsin_2"/>
    <property type="match status" value="1"/>
</dbReference>
<dbReference type="SUPFAM" id="SSF50494">
    <property type="entry name" value="Trypsin-like serine proteases"/>
    <property type="match status" value="1"/>
</dbReference>
<evidence type="ECO:0000313" key="3">
    <source>
        <dbReference type="Proteomes" id="UP000214600"/>
    </source>
</evidence>
<organism evidence="2 3">
    <name type="scientific">Burkholderia aenigmatica</name>
    <dbReference type="NCBI Taxonomy" id="2015348"/>
    <lineage>
        <taxon>Bacteria</taxon>
        <taxon>Pseudomonadati</taxon>
        <taxon>Pseudomonadota</taxon>
        <taxon>Betaproteobacteria</taxon>
        <taxon>Burkholderiales</taxon>
        <taxon>Burkholderiaceae</taxon>
        <taxon>Burkholderia</taxon>
        <taxon>Burkholderia cepacia complex</taxon>
    </lineage>
</organism>
<evidence type="ECO:0000256" key="1">
    <source>
        <dbReference type="SAM" id="MobiDB-lite"/>
    </source>
</evidence>
<dbReference type="InterPro" id="IPR027417">
    <property type="entry name" value="P-loop_NTPase"/>
</dbReference>
<accession>A0A228IMN1</accession>
<reference evidence="3" key="1">
    <citation type="submission" date="2017-06" db="EMBL/GenBank/DDBJ databases">
        <authorList>
            <person name="LiPuma J."/>
            <person name="Spilker T."/>
        </authorList>
    </citation>
    <scope>NUCLEOTIDE SEQUENCE [LARGE SCALE GENOMIC DNA]</scope>
    <source>
        <strain evidence="3">AU17325</strain>
    </source>
</reference>
<evidence type="ECO:0008006" key="4">
    <source>
        <dbReference type="Google" id="ProtNLM"/>
    </source>
</evidence>
<dbReference type="EMBL" id="NKFA01000007">
    <property type="protein sequence ID" value="OXI43525.1"/>
    <property type="molecule type" value="Genomic_DNA"/>
</dbReference>
<protein>
    <recommendedName>
        <fullName evidence="4">Serine protease</fullName>
    </recommendedName>
</protein>
<feature type="region of interest" description="Disordered" evidence="1">
    <location>
        <begin position="1343"/>
        <end position="1371"/>
    </location>
</feature>
<dbReference type="Gene3D" id="2.40.10.120">
    <property type="match status" value="1"/>
</dbReference>
<dbReference type="NCBIfam" id="NF041810">
    <property type="entry name" value="Avs1b"/>
    <property type="match status" value="1"/>
</dbReference>
<feature type="compositionally biased region" description="Polar residues" evidence="1">
    <location>
        <begin position="1344"/>
        <end position="1355"/>
    </location>
</feature>
<dbReference type="Proteomes" id="UP000214600">
    <property type="component" value="Unassembled WGS sequence"/>
</dbReference>
<proteinExistence type="predicted"/>
<dbReference type="OrthoDB" id="898678at2"/>
<sequence>MTEEEVKDASCQILSHAGSGTGWLISAEHVLTALHCVQHSSEGKFDPITVRFGAGNATEEIEATVVGFDAGLDICLLRLSSPSTRRAVPLATSRSRTGERWFAFGYPVVKLQLGHVVQGVIQQTLEAPIHGIDLDLSIDPLVSLSGYEGLSGAALMVDDACQGIVRVSVDNTLGAVSSERLQEFLSKHGLSPTSASPTIDLSITGARPQFDELFTDCLRMGGSGYVLLDGAHGIGKSTYCRNFAPDATDIDVLGVYAFSDRTRGSTPAHQAQPEIFFDWLNSLRSERSTGRPARLTEFSYPQLIQRTNQILQALATECTQSGKHGVLFIDGANEADKVGGDALRRFIGLLPNVLPPGLKIVITGVGLEALVAKLGDITTGAKRLTLPVLGTQAQADICLSALQDDRATPALINLLCDRALGHPLYLRYLLDLVNGGVSDEELKTLPAFSGAIEDFYETIWAQLLTDGNVVNLLGIIVRLRWGVPVAMLMPLLTPSESAAYIPTLARIRHLLSSPEQTEIYHPSFSEFITHKTSTSGEWVHGRLAEFCTSTASGEYGVLNKVYHGLLGDRSERANAMKTCDQSWVDQSVLLEVEPDLLLSDIDDALAAATREGTAVDIIRLLLLSQRLTFRYNTLFAQSAELVAQALISLGKTDHAQRHILRYGKLIVGPDEAFGVVRGLIVSQRYDEARKVLAAVDLILSTELAADKVDLENFVQLAQLKIHGYVLATQAEADPPTFEFLKYIRNVIVDPRNDLTVDQRQRVMQAVVGGMLGATLCLQGLYKPIAKIPMPAEVTSWAQAMSLIAVLQHASMYSRMYGIRLPEASIKQLLADIDEKLDDTLLADQRNFDVVDALINVGASPELVRRYADGIALNADNIPLFTKSRALADYDAFDTAYQRLRASYFMCEQLIKPVAQPLDPCNWEESMSTLARAVAWHDGNARRAHGLGDVAGVNAAQKDLETDLLPVFQFSLESRIDWEESYFLPEHVIPWLYQRLAQLYLDCFTDGAEAILDVVSRGFVRQLGLYNEGFRRALICVIVPFVEAEVRGPIADKVFDLLIAWRDYILENVQNRHELVPELLHIVSLLVRASAPEEALRTYESVLAISMGPGWYKEDQLSLMSEVLSALPPRTTVEPSALARVAAYLERATGEMTFRRYVRADKGAFIGELFRRGLSADGVMYFQHQACGTTQQLLDQVSEGNLDRVSPFVGMRFPGGALEEQAALLQLLKNLNDGCNWRLRWALLETYQHGDDRHLANWGRAYAAIIKELTESPSNLAWACARLKTISCSMNREGAWLLLQALVSDLEPLAPEPLATLVEEVESSLSAPQLDRLCSSFGIRRRSPDSQSLRATTQRTDIAGTSPADPESEENVDVSMHDDESAALPGTFGRRSASREAAQAIETTRAHMRRRNSTAAIESCLAALKALQQGEWSIWEERHSADEADRILKNLVPDGDALARAYGPLALAERHVQRWRIAAKLIRLTSSGIGSESQTELLRVATDHVGQMVGEAPSDQFSYIGSNLCAEDTPSALELLLWALDHPSWERRDSAIAMLLWLLRSEDTWTKPLVRLMLSEERRHRADATAAALDILSRENAVDLWTRISPHLKVDTLPDQICHVGRFSVLLRIANRAGRQGVASASALARALEAKLQAVLSPLRATAYLEAPPYVPSSLSRLWRNLSELGVLDAAAVQRFNIELAAACAPLSIEEGYALELCVSNAFDEQMKSLGRWASRVRHALNVAIFPNLSLETLQKSDAILRVYNPESLVEPPDGQRPTSCLIDALATGNIRTYTPSDNDLVYLHVQCIVEGKRSAVHIELVPQLVQAGNHSPRPVANPAFRSTELPLPGTGEITAVCGRVFPTPAYFGSLTPAIATPGFLSLIGASAGTTLRYHWRDSSAGRSLTTSRKFEHSVLAVKRETLKLPSGWQLQWHLLIDGEHKATLNRY</sequence>
<dbReference type="InterPro" id="IPR009003">
    <property type="entry name" value="Peptidase_S1_PA"/>
</dbReference>
<dbReference type="RefSeq" id="WP_089451525.1">
    <property type="nucleotide sequence ID" value="NZ_NKFA01000007.1"/>
</dbReference>
<comment type="caution">
    <text evidence="2">The sequence shown here is derived from an EMBL/GenBank/DDBJ whole genome shotgun (WGS) entry which is preliminary data.</text>
</comment>
<gene>
    <name evidence="2" type="ORF">CFB84_18310</name>
</gene>
<evidence type="ECO:0000313" key="2">
    <source>
        <dbReference type="EMBL" id="OXI43525.1"/>
    </source>
</evidence>
<name>A0A228IMN1_9BURK</name>
<reference evidence="2 3" key="2">
    <citation type="submission" date="2017-08" db="EMBL/GenBank/DDBJ databases">
        <title>WGS of novel Burkholderia cepaca complex species.</title>
        <authorList>
            <person name="Lipuma J."/>
            <person name="Spilker T."/>
        </authorList>
    </citation>
    <scope>NUCLEOTIDE SEQUENCE [LARGE SCALE GENOMIC DNA]</scope>
    <source>
        <strain evidence="2 3">AU17325</strain>
    </source>
</reference>
<dbReference type="SUPFAM" id="SSF52540">
    <property type="entry name" value="P-loop containing nucleoside triphosphate hydrolases"/>
    <property type="match status" value="1"/>
</dbReference>